<protein>
    <submittedName>
        <fullName evidence="2">Uncharacterized protein</fullName>
    </submittedName>
</protein>
<organism evidence="2 3">
    <name type="scientific">Cyclospora cayetanensis</name>
    <dbReference type="NCBI Taxonomy" id="88456"/>
    <lineage>
        <taxon>Eukaryota</taxon>
        <taxon>Sar</taxon>
        <taxon>Alveolata</taxon>
        <taxon>Apicomplexa</taxon>
        <taxon>Conoidasida</taxon>
        <taxon>Coccidia</taxon>
        <taxon>Eucoccidiorida</taxon>
        <taxon>Eimeriorina</taxon>
        <taxon>Eimeriidae</taxon>
        <taxon>Cyclospora</taxon>
    </lineage>
</organism>
<evidence type="ECO:0000313" key="2">
    <source>
        <dbReference type="EMBL" id="OEH73716.1"/>
    </source>
</evidence>
<dbReference type="EMBL" id="JROU02002250">
    <property type="protein sequence ID" value="OEH73716.1"/>
    <property type="molecule type" value="Genomic_DNA"/>
</dbReference>
<sequence>MCRTCCVRDFADAAALLEAEEKGSAPPLGSTPDGADLERQILALAERAAEEALLEDSEVSGGSLYDDDADEELLLAQAAAAPFSPAETEAEESSSEEEKCKEVPAPGMFLLGDSFESVICLPPG</sequence>
<feature type="region of interest" description="Disordered" evidence="1">
    <location>
        <begin position="80"/>
        <end position="105"/>
    </location>
</feature>
<keyword evidence="3" id="KW-1185">Reference proteome</keyword>
<dbReference type="Proteomes" id="UP000095192">
    <property type="component" value="Unassembled WGS sequence"/>
</dbReference>
<dbReference type="VEuPathDB" id="ToxoDB:cyc_00674"/>
<proteinExistence type="predicted"/>
<evidence type="ECO:0000256" key="1">
    <source>
        <dbReference type="SAM" id="MobiDB-lite"/>
    </source>
</evidence>
<name>A0A1D3CR96_9EIME</name>
<reference evidence="2 3" key="1">
    <citation type="journal article" date="2016" name="BMC Genomics">
        <title>Comparative genomics reveals Cyclospora cayetanensis possesses coccidia-like metabolism and invasion components but unique surface antigens.</title>
        <authorList>
            <person name="Liu S."/>
            <person name="Wang L."/>
            <person name="Zheng H."/>
            <person name="Xu Z."/>
            <person name="Roellig D.M."/>
            <person name="Li N."/>
            <person name="Frace M.A."/>
            <person name="Tang K."/>
            <person name="Arrowood M.J."/>
            <person name="Moss D.M."/>
            <person name="Zhang L."/>
            <person name="Feng Y."/>
            <person name="Xiao L."/>
        </authorList>
    </citation>
    <scope>NUCLEOTIDE SEQUENCE [LARGE SCALE GENOMIC DNA]</scope>
    <source>
        <strain evidence="2 3">CHN_HEN01</strain>
    </source>
</reference>
<dbReference type="AlphaFoldDB" id="A0A1D3CR96"/>
<evidence type="ECO:0000313" key="3">
    <source>
        <dbReference type="Proteomes" id="UP000095192"/>
    </source>
</evidence>
<gene>
    <name evidence="2" type="ORF">cyc_00674</name>
</gene>
<comment type="caution">
    <text evidence="2">The sequence shown here is derived from an EMBL/GenBank/DDBJ whole genome shotgun (WGS) entry which is preliminary data.</text>
</comment>
<accession>A0A1D3CR96</accession>
<dbReference type="InParanoid" id="A0A1D3CR96"/>